<dbReference type="AlphaFoldDB" id="A0A606RF11"/>
<dbReference type="EMBL" id="DAAWFY010000029">
    <property type="protein sequence ID" value="HAF7735154.1"/>
    <property type="molecule type" value="Genomic_DNA"/>
</dbReference>
<reference evidence="10" key="3">
    <citation type="submission" date="2018-07" db="EMBL/GenBank/DDBJ databases">
        <authorList>
            <consortium name="NCBI Pathogen Detection Project"/>
        </authorList>
    </citation>
    <scope>NUCLEOTIDE SEQUENCE</scope>
    <source>
        <strain evidence="9">10-7243</strain>
        <strain evidence="10">11-5588</strain>
        <strain evidence="11">12-3191</strain>
        <strain evidence="13">13-2460</strain>
        <strain evidence="5">CE06.035</strain>
        <strain evidence="12">Salm201708953</strain>
        <strain evidence="3">Salmonella enterica</strain>
    </source>
</reference>
<evidence type="ECO:0000313" key="11">
    <source>
        <dbReference type="EMBL" id="HAF0562765.1"/>
    </source>
</evidence>
<accession>A0A606RF11</accession>
<reference evidence="2" key="4">
    <citation type="submission" date="2018-07" db="EMBL/GenBank/DDBJ databases">
        <authorList>
            <consortium name="GenomeTrakr network: Whole genome sequencing for foodborne pathogen traceback"/>
        </authorList>
    </citation>
    <scope>NUCLEOTIDE SEQUENCE</scope>
    <source>
        <strain evidence="2">ADRDL-16-8871</strain>
    </source>
</reference>
<dbReference type="EMBL" id="DAAFPI010000032">
    <property type="protein sequence ID" value="HAB1022921.1"/>
    <property type="molecule type" value="Genomic_DNA"/>
</dbReference>
<comment type="caution">
    <text evidence="10">The sequence shown here is derived from an EMBL/GenBank/DDBJ whole genome shotgun (WGS) entry which is preliminary data.</text>
</comment>
<evidence type="ECO:0000313" key="9">
    <source>
        <dbReference type="EMBL" id="HAE7506315.1"/>
    </source>
</evidence>
<gene>
    <name evidence="2" type="ORF">BH418_23925</name>
    <name evidence="1" type="ORF">DUR08_24510</name>
    <name evidence="5" type="ORF">G1157_24090</name>
    <name evidence="7" type="ORF">G2960_20480</name>
    <name evidence="6" type="ORF">G2966_23215</name>
    <name evidence="8" type="ORF">G2970_22795</name>
    <name evidence="9" type="ORF">G4P07_004727</name>
    <name evidence="10" type="ORF">G4P20_004756</name>
    <name evidence="13" type="ORF">G9336_004706</name>
    <name evidence="11" type="ORF">G9C70_004557</name>
    <name evidence="12" type="ORF">G9X09_004545</name>
    <name evidence="4" type="ORF">GB430_22115</name>
    <name evidence="3" type="ORF">GBX75_21335</name>
</gene>
<proteinExistence type="predicted"/>
<dbReference type="EMBL" id="AALSOQ010000048">
    <property type="protein sequence ID" value="EDC9469711.1"/>
    <property type="molecule type" value="Genomic_DNA"/>
</dbReference>
<evidence type="ECO:0000313" key="12">
    <source>
        <dbReference type="EMBL" id="HAF7241919.1"/>
    </source>
</evidence>
<protein>
    <submittedName>
        <fullName evidence="10">Uncharacterized protein</fullName>
    </submittedName>
</protein>
<evidence type="ECO:0000313" key="13">
    <source>
        <dbReference type="EMBL" id="HAF7735154.1"/>
    </source>
</evidence>
<evidence type="ECO:0000313" key="8">
    <source>
        <dbReference type="EMBL" id="HAE1642395.1"/>
    </source>
</evidence>
<dbReference type="EMBL" id="DAATXT010000075">
    <property type="protein sequence ID" value="HAF0562765.1"/>
    <property type="molecule type" value="Genomic_DNA"/>
</dbReference>
<dbReference type="Gene3D" id="2.40.30.10">
    <property type="entry name" value="Translation factors"/>
    <property type="match status" value="1"/>
</dbReference>
<organism evidence="10">
    <name type="scientific">Salmonella enterica subsp. enterica serovar Agona</name>
    <dbReference type="NCBI Taxonomy" id="58095"/>
    <lineage>
        <taxon>Bacteria</taxon>
        <taxon>Pseudomonadati</taxon>
        <taxon>Pseudomonadota</taxon>
        <taxon>Gammaproteobacteria</taxon>
        <taxon>Enterobacterales</taxon>
        <taxon>Enterobacteriaceae</taxon>
        <taxon>Salmonella</taxon>
    </lineage>
</organism>
<dbReference type="EMBL" id="DAARAH010000042">
    <property type="protein sequence ID" value="HAE1606075.1"/>
    <property type="molecule type" value="Genomic_DNA"/>
</dbReference>
<reference evidence="10" key="1">
    <citation type="journal article" date="2018" name="Genome Biol.">
        <title>SKESA: strategic k-mer extension for scrupulous assemblies.</title>
        <authorList>
            <person name="Souvorov A."/>
            <person name="Agarwala R."/>
            <person name="Lipman D.J."/>
        </authorList>
    </citation>
    <scope>NUCLEOTIDE SEQUENCE</scope>
    <source>
        <strain evidence="9">10-7243</strain>
        <strain evidence="10">11-5588</strain>
        <strain evidence="11">12-3191</strain>
        <strain evidence="13">13-2460</strain>
        <strain evidence="5">CE06.035</strain>
        <strain evidence="12">Salm201708953</strain>
        <strain evidence="3">Salmonella enterica</strain>
    </source>
</reference>
<sequence length="83" mass="9420">MIKASLTIFNKKNPIISGYRPLFYINEMFYSGVITFDGVICPLETRSVNIEFVTFDGELNNGDVIKLFESPKHEIGEVVICKD</sequence>
<evidence type="ECO:0000313" key="10">
    <source>
        <dbReference type="EMBL" id="HAE7560493.1"/>
    </source>
</evidence>
<evidence type="ECO:0000313" key="1">
    <source>
        <dbReference type="EMBL" id="EBY0578060.1"/>
    </source>
</evidence>
<dbReference type="EMBL" id="DAAGSJ010000062">
    <property type="protein sequence ID" value="HAB4368667.1"/>
    <property type="molecule type" value="Genomic_DNA"/>
</dbReference>
<evidence type="ECO:0000313" key="2">
    <source>
        <dbReference type="EMBL" id="EDC9469711.1"/>
    </source>
</evidence>
<evidence type="ECO:0000313" key="5">
    <source>
        <dbReference type="EMBL" id="HAD8177394.1"/>
    </source>
</evidence>
<reference evidence="1" key="2">
    <citation type="submission" date="2018-07" db="EMBL/GenBank/DDBJ databases">
        <authorList>
            <person name="Ashton P.M."/>
            <person name="Dallman T."/>
            <person name="Nair S."/>
            <person name="De Pinna E."/>
            <person name="Peters T."/>
            <person name="Grant K."/>
        </authorList>
    </citation>
    <scope>NUCLEOTIDE SEQUENCE</scope>
    <source>
        <strain evidence="1">152447</strain>
    </source>
</reference>
<dbReference type="EMBL" id="DAASXW010000031">
    <property type="protein sequence ID" value="HAE7506315.1"/>
    <property type="molecule type" value="Genomic_DNA"/>
</dbReference>
<dbReference type="EMBL" id="DAARAJ010000037">
    <property type="protein sequence ID" value="HAE1642395.1"/>
    <property type="molecule type" value="Genomic_DNA"/>
</dbReference>
<evidence type="ECO:0000313" key="7">
    <source>
        <dbReference type="EMBL" id="HAE1606075.1"/>
    </source>
</evidence>
<dbReference type="EMBL" id="DAAQXW010000046">
    <property type="protein sequence ID" value="HAE1324568.1"/>
    <property type="molecule type" value="Genomic_DNA"/>
</dbReference>
<dbReference type="EMBL" id="DAAPXI010000024">
    <property type="protein sequence ID" value="HAD8177394.1"/>
    <property type="molecule type" value="Genomic_DNA"/>
</dbReference>
<evidence type="ECO:0000313" key="4">
    <source>
        <dbReference type="EMBL" id="HAB4368667.1"/>
    </source>
</evidence>
<dbReference type="EMBL" id="DAASYN010000034">
    <property type="protein sequence ID" value="HAE7560493.1"/>
    <property type="molecule type" value="Genomic_DNA"/>
</dbReference>
<evidence type="ECO:0000313" key="6">
    <source>
        <dbReference type="EMBL" id="HAE1324568.1"/>
    </source>
</evidence>
<dbReference type="RefSeq" id="WP_023135410.1">
    <property type="nucleotide sequence ID" value="NZ_CP129904.1"/>
</dbReference>
<evidence type="ECO:0000313" key="3">
    <source>
        <dbReference type="EMBL" id="HAB1022921.1"/>
    </source>
</evidence>
<dbReference type="EMBL" id="DAAWBV010000065">
    <property type="protein sequence ID" value="HAF7241919.1"/>
    <property type="molecule type" value="Genomic_DNA"/>
</dbReference>
<name>A0A606RF11_SALET</name>
<dbReference type="EMBL" id="AAHMZR010000053">
    <property type="protein sequence ID" value="EBY0578060.1"/>
    <property type="molecule type" value="Genomic_DNA"/>
</dbReference>